<evidence type="ECO:0000313" key="2">
    <source>
        <dbReference type="Proteomes" id="UP000578531"/>
    </source>
</evidence>
<name>A0A8H6L5I3_9LECA</name>
<dbReference type="AlphaFoldDB" id="A0A8H6L5I3"/>
<sequence>MSIAKLLDALAAAAAHAPAQAESALASRHVDENVGREALPKGWSFGWWCILIVRVSCIDGRGGG</sequence>
<dbReference type="RefSeq" id="XP_037165622.1">
    <property type="nucleotide sequence ID" value="XM_037307440.1"/>
</dbReference>
<reference evidence="1 2" key="1">
    <citation type="journal article" date="2020" name="Genomics">
        <title>Complete, high-quality genomes from long-read metagenomic sequencing of two wolf lichen thalli reveals enigmatic genome architecture.</title>
        <authorList>
            <person name="McKenzie S.K."/>
            <person name="Walston R.F."/>
            <person name="Allen J.L."/>
        </authorList>
    </citation>
    <scope>NUCLEOTIDE SEQUENCE [LARGE SCALE GENOMIC DNA]</scope>
    <source>
        <strain evidence="1">WasteWater2</strain>
    </source>
</reference>
<organism evidence="1 2">
    <name type="scientific">Letharia columbiana</name>
    <dbReference type="NCBI Taxonomy" id="112416"/>
    <lineage>
        <taxon>Eukaryota</taxon>
        <taxon>Fungi</taxon>
        <taxon>Dikarya</taxon>
        <taxon>Ascomycota</taxon>
        <taxon>Pezizomycotina</taxon>
        <taxon>Lecanoromycetes</taxon>
        <taxon>OSLEUM clade</taxon>
        <taxon>Lecanoromycetidae</taxon>
        <taxon>Lecanorales</taxon>
        <taxon>Lecanorineae</taxon>
        <taxon>Parmeliaceae</taxon>
        <taxon>Letharia</taxon>
    </lineage>
</organism>
<keyword evidence="2" id="KW-1185">Reference proteome</keyword>
<proteinExistence type="predicted"/>
<evidence type="ECO:0000313" key="1">
    <source>
        <dbReference type="EMBL" id="KAF6236272.1"/>
    </source>
</evidence>
<comment type="caution">
    <text evidence="1">The sequence shown here is derived from an EMBL/GenBank/DDBJ whole genome shotgun (WGS) entry which is preliminary data.</text>
</comment>
<dbReference type="Proteomes" id="UP000578531">
    <property type="component" value="Unassembled WGS sequence"/>
</dbReference>
<accession>A0A8H6L5I3</accession>
<dbReference type="EMBL" id="JACCJC010000020">
    <property type="protein sequence ID" value="KAF6236272.1"/>
    <property type="molecule type" value="Genomic_DNA"/>
</dbReference>
<gene>
    <name evidence="1" type="ORF">HO173_005524</name>
</gene>
<dbReference type="GeneID" id="59287186"/>
<protein>
    <submittedName>
        <fullName evidence="1">Uncharacterized protein</fullName>
    </submittedName>
</protein>